<feature type="compositionally biased region" description="Basic and acidic residues" evidence="1">
    <location>
        <begin position="610"/>
        <end position="620"/>
    </location>
</feature>
<dbReference type="OrthoDB" id="2461464at2759"/>
<sequence length="630" mass="68319">MSVNHDMALAAETVPPGTDPNPETGTGSASAAPRLAMDGSGTHPPIHQKSNSTPDTSNPPQQQQHQQQQQRQLQQQQQQPVVFRPPLESTATWAKKAAAGKYRPVADTLPATVFRNDYVLAYTLPGKKDTPQGITYTQVMNAIADQVRGVTELRFDQVHKYMAAIFKDKAEFDFALNIPLEITTTFWIQPSKTVYTSGVEETIFANNIACTDNLEQIQTELTAIFGNHGTVDNISFGYIRHPTHTIKDGNISFRLTFHENIPSNPQLPRIANFLRWNTYFFWRNAPAFCVGCGITGHDSRSCSKATASLALSNTPLLTKTIMSYRFMEGTPTVNQLGLHSSSRGNNSNRQQPNKSNNNNNNSKSNSNSNSNNNNKEQGSKRISAPDQDGFQIRHAPKPTIKDLGPSGQDPQDHKRPRSLDGAPKKKKPRKKKTKTAGQATTPAPQAAGLNGSKVPVTNASVPQQRPPVQAEGLNGTKPALSFNPVPHQQVAPASNREQQAAPMQVVDPSTPQAQTQGWFGIASTHAEAFVFNAQGTSGPPATSSDGSSSSSSGSSSSTPASPHQKASVPPSGVECDAHDTTNKQQHNHLQTDDDEDDDMGDSLDRLWTAAEREEAQRELEQNGGGGEMDQ</sequence>
<dbReference type="AlphaFoldDB" id="A0A9P8BVY8"/>
<proteinExistence type="predicted"/>
<feature type="compositionally biased region" description="Polar residues" evidence="1">
    <location>
        <begin position="48"/>
        <end position="60"/>
    </location>
</feature>
<evidence type="ECO:0000256" key="1">
    <source>
        <dbReference type="SAM" id="MobiDB-lite"/>
    </source>
</evidence>
<accession>A0A9P8BVY8</accession>
<evidence type="ECO:0000313" key="3">
    <source>
        <dbReference type="Proteomes" id="UP000707451"/>
    </source>
</evidence>
<dbReference type="Proteomes" id="UP000707451">
    <property type="component" value="Unassembled WGS sequence"/>
</dbReference>
<feature type="region of interest" description="Disordered" evidence="1">
    <location>
        <begin position="1"/>
        <end position="79"/>
    </location>
</feature>
<evidence type="ECO:0000313" key="2">
    <source>
        <dbReference type="EMBL" id="KAG9069728.1"/>
    </source>
</evidence>
<feature type="region of interest" description="Disordered" evidence="1">
    <location>
        <begin position="333"/>
        <end position="515"/>
    </location>
</feature>
<gene>
    <name evidence="2" type="ORF">KI688_009052</name>
</gene>
<dbReference type="SUPFAM" id="SSF81995">
    <property type="entry name" value="beta-sandwich domain of Sec23/24"/>
    <property type="match status" value="1"/>
</dbReference>
<feature type="region of interest" description="Disordered" evidence="1">
    <location>
        <begin position="530"/>
        <end position="630"/>
    </location>
</feature>
<feature type="compositionally biased region" description="Basic residues" evidence="1">
    <location>
        <begin position="424"/>
        <end position="434"/>
    </location>
</feature>
<dbReference type="EMBL" id="JAHRHY010000004">
    <property type="protein sequence ID" value="KAG9069728.1"/>
    <property type="molecule type" value="Genomic_DNA"/>
</dbReference>
<comment type="caution">
    <text evidence="2">The sequence shown here is derived from an EMBL/GenBank/DDBJ whole genome shotgun (WGS) entry which is preliminary data.</text>
</comment>
<organism evidence="2 3">
    <name type="scientific">Linnemannia hyalina</name>
    <dbReference type="NCBI Taxonomy" id="64524"/>
    <lineage>
        <taxon>Eukaryota</taxon>
        <taxon>Fungi</taxon>
        <taxon>Fungi incertae sedis</taxon>
        <taxon>Mucoromycota</taxon>
        <taxon>Mortierellomycotina</taxon>
        <taxon>Mortierellomycetes</taxon>
        <taxon>Mortierellales</taxon>
        <taxon>Mortierellaceae</taxon>
        <taxon>Linnemannia</taxon>
    </lineage>
</organism>
<protein>
    <submittedName>
        <fullName evidence="2">Uncharacterized protein</fullName>
    </submittedName>
</protein>
<feature type="compositionally biased region" description="Low complexity" evidence="1">
    <location>
        <begin position="435"/>
        <end position="448"/>
    </location>
</feature>
<feature type="compositionally biased region" description="Low complexity" evidence="1">
    <location>
        <begin position="61"/>
        <end position="79"/>
    </location>
</feature>
<feature type="compositionally biased region" description="Low complexity" evidence="1">
    <location>
        <begin position="535"/>
        <end position="562"/>
    </location>
</feature>
<feature type="compositionally biased region" description="Low complexity" evidence="1">
    <location>
        <begin position="340"/>
        <end position="374"/>
    </location>
</feature>
<keyword evidence="3" id="KW-1185">Reference proteome</keyword>
<name>A0A9P8BVY8_9FUNG</name>
<feature type="compositionally biased region" description="Acidic residues" evidence="1">
    <location>
        <begin position="592"/>
        <end position="601"/>
    </location>
</feature>
<reference evidence="2" key="1">
    <citation type="submission" date="2021-06" db="EMBL/GenBank/DDBJ databases">
        <title>Genome Sequence of Mortierella hyaline Strain SCG-10, a Cold-Adapted, Nitrate-Reducing Fungus Isolated from Soil in Minnesota, USA.</title>
        <authorList>
            <person name="Aldossari N."/>
        </authorList>
    </citation>
    <scope>NUCLEOTIDE SEQUENCE</scope>
    <source>
        <strain evidence="2">SCG-10</strain>
    </source>
</reference>